<dbReference type="EMBL" id="MNPL01027646">
    <property type="protein sequence ID" value="OQR67742.1"/>
    <property type="molecule type" value="Genomic_DNA"/>
</dbReference>
<dbReference type="Proteomes" id="UP000192247">
    <property type="component" value="Unassembled WGS sequence"/>
</dbReference>
<keyword evidence="3" id="KW-1185">Reference proteome</keyword>
<sequence>VSVGVRHHSNEQHTRPSRRTGAKLASGGENHCRLVKAHLHHSRLYALLVCSWSSICECLWSRGPPKFQDHCRPLGRCRLNPKGIGITRLYHVAIALLKSNKDLERFWRYVMQLELDDSDDRLSTTITSGPFVNGRKYIPSPNSILSLMSLCICQNARGSERPLARQKSSRSVSRLQMHALGPSPSAMNTPGFEEPSRNLSRR</sequence>
<feature type="non-terminal residue" evidence="2">
    <location>
        <position position="1"/>
    </location>
</feature>
<gene>
    <name evidence="2" type="ORF">BIW11_13337</name>
</gene>
<protein>
    <submittedName>
        <fullName evidence="2">Uncharacterized protein</fullName>
    </submittedName>
</protein>
<evidence type="ECO:0000313" key="2">
    <source>
        <dbReference type="EMBL" id="OQR67742.1"/>
    </source>
</evidence>
<reference evidence="2 3" key="1">
    <citation type="journal article" date="2017" name="Gigascience">
        <title>Draft genome of the honey bee ectoparasitic mite, Tropilaelaps mercedesae, is shaped by the parasitic life history.</title>
        <authorList>
            <person name="Dong X."/>
            <person name="Armstrong S.D."/>
            <person name="Xia D."/>
            <person name="Makepeace B.L."/>
            <person name="Darby A.C."/>
            <person name="Kadowaki T."/>
        </authorList>
    </citation>
    <scope>NUCLEOTIDE SEQUENCE [LARGE SCALE GENOMIC DNA]</scope>
    <source>
        <strain evidence="2">Wuxi-XJTLU</strain>
    </source>
</reference>
<dbReference type="InParanoid" id="A0A1V9X397"/>
<feature type="region of interest" description="Disordered" evidence="1">
    <location>
        <begin position="179"/>
        <end position="202"/>
    </location>
</feature>
<evidence type="ECO:0000313" key="3">
    <source>
        <dbReference type="Proteomes" id="UP000192247"/>
    </source>
</evidence>
<name>A0A1V9X397_9ACAR</name>
<dbReference type="AlphaFoldDB" id="A0A1V9X397"/>
<organism evidence="2 3">
    <name type="scientific">Tropilaelaps mercedesae</name>
    <dbReference type="NCBI Taxonomy" id="418985"/>
    <lineage>
        <taxon>Eukaryota</taxon>
        <taxon>Metazoa</taxon>
        <taxon>Ecdysozoa</taxon>
        <taxon>Arthropoda</taxon>
        <taxon>Chelicerata</taxon>
        <taxon>Arachnida</taxon>
        <taxon>Acari</taxon>
        <taxon>Parasitiformes</taxon>
        <taxon>Mesostigmata</taxon>
        <taxon>Gamasina</taxon>
        <taxon>Dermanyssoidea</taxon>
        <taxon>Laelapidae</taxon>
        <taxon>Tropilaelaps</taxon>
    </lineage>
</organism>
<proteinExistence type="predicted"/>
<evidence type="ECO:0000256" key="1">
    <source>
        <dbReference type="SAM" id="MobiDB-lite"/>
    </source>
</evidence>
<accession>A0A1V9X397</accession>
<feature type="region of interest" description="Disordered" evidence="1">
    <location>
        <begin position="1"/>
        <end position="25"/>
    </location>
</feature>
<comment type="caution">
    <text evidence="2">The sequence shown here is derived from an EMBL/GenBank/DDBJ whole genome shotgun (WGS) entry which is preliminary data.</text>
</comment>